<keyword evidence="1" id="KW-1003">Cell membrane</keyword>
<dbReference type="EMBL" id="PFUC01000004">
    <property type="protein sequence ID" value="PJB48902.1"/>
    <property type="molecule type" value="Genomic_DNA"/>
</dbReference>
<evidence type="ECO:0000256" key="4">
    <source>
        <dbReference type="ARBA" id="ARBA00023136"/>
    </source>
</evidence>
<evidence type="ECO:0000313" key="9">
    <source>
        <dbReference type="Proteomes" id="UP000231196"/>
    </source>
</evidence>
<sequence>MLNLILLLVVGSGLVYISKYNFTPVSVNLGVYSLSDIPLYYVIAGSLVIGLGLSYLMYIVNSISTSIKLHRKDKEIKNSKDEMLESTKRVHQLELENEKLKHEPSVEPEDTNAL</sequence>
<name>A0A2M8BYK6_9BACT</name>
<evidence type="ECO:0000256" key="3">
    <source>
        <dbReference type="ARBA" id="ARBA00022989"/>
    </source>
</evidence>
<evidence type="ECO:0000256" key="1">
    <source>
        <dbReference type="ARBA" id="ARBA00022475"/>
    </source>
</evidence>
<dbReference type="Pfam" id="PF06305">
    <property type="entry name" value="LapA_dom"/>
    <property type="match status" value="1"/>
</dbReference>
<keyword evidence="4 6" id="KW-0472">Membrane</keyword>
<evidence type="ECO:0000256" key="6">
    <source>
        <dbReference type="SAM" id="Phobius"/>
    </source>
</evidence>
<dbReference type="AlphaFoldDB" id="A0A2M8BYK6"/>
<reference evidence="9" key="1">
    <citation type="submission" date="2017-09" db="EMBL/GenBank/DDBJ databases">
        <title>Depth-based differentiation of microbial function through sediment-hosted aquifers and enrichment of novel symbionts in the deep terrestrial subsurface.</title>
        <authorList>
            <person name="Probst A.J."/>
            <person name="Ladd B."/>
            <person name="Jarett J.K."/>
            <person name="Geller-Mcgrath D.E."/>
            <person name="Sieber C.M.K."/>
            <person name="Emerson J.B."/>
            <person name="Anantharaman K."/>
            <person name="Thomas B.C."/>
            <person name="Malmstrom R."/>
            <person name="Stieglmeier M."/>
            <person name="Klingl A."/>
            <person name="Woyke T."/>
            <person name="Ryan C.M."/>
            <person name="Banfield J.F."/>
        </authorList>
    </citation>
    <scope>NUCLEOTIDE SEQUENCE [LARGE SCALE GENOMIC DNA]</scope>
</reference>
<protein>
    <recommendedName>
        <fullName evidence="7">Lipopolysaccharide assembly protein A domain-containing protein</fullName>
    </recommendedName>
</protein>
<feature type="transmembrane region" description="Helical" evidence="6">
    <location>
        <begin position="41"/>
        <end position="61"/>
    </location>
</feature>
<feature type="region of interest" description="Disordered" evidence="5">
    <location>
        <begin position="94"/>
        <end position="114"/>
    </location>
</feature>
<keyword evidence="3 6" id="KW-1133">Transmembrane helix</keyword>
<feature type="domain" description="Lipopolysaccharide assembly protein A" evidence="7">
    <location>
        <begin position="21"/>
        <end position="82"/>
    </location>
</feature>
<evidence type="ECO:0000256" key="5">
    <source>
        <dbReference type="SAM" id="MobiDB-lite"/>
    </source>
</evidence>
<proteinExistence type="predicted"/>
<evidence type="ECO:0000256" key="2">
    <source>
        <dbReference type="ARBA" id="ARBA00022692"/>
    </source>
</evidence>
<organism evidence="8 9">
    <name type="scientific">Candidatus Collierbacteria bacterium CG_4_9_14_3_um_filter_43_16</name>
    <dbReference type="NCBI Taxonomy" id="1974532"/>
    <lineage>
        <taxon>Bacteria</taxon>
        <taxon>Candidatus Collieribacteriota</taxon>
    </lineage>
</organism>
<gene>
    <name evidence="8" type="ORF">CO104_00175</name>
</gene>
<comment type="caution">
    <text evidence="8">The sequence shown here is derived from an EMBL/GenBank/DDBJ whole genome shotgun (WGS) entry which is preliminary data.</text>
</comment>
<evidence type="ECO:0000313" key="8">
    <source>
        <dbReference type="EMBL" id="PJB48902.1"/>
    </source>
</evidence>
<feature type="compositionally biased region" description="Basic and acidic residues" evidence="5">
    <location>
        <begin position="94"/>
        <end position="105"/>
    </location>
</feature>
<keyword evidence="2 6" id="KW-0812">Transmembrane</keyword>
<dbReference type="InterPro" id="IPR010445">
    <property type="entry name" value="LapA_dom"/>
</dbReference>
<accession>A0A2M8BYK6</accession>
<dbReference type="GO" id="GO:0005886">
    <property type="term" value="C:plasma membrane"/>
    <property type="evidence" value="ECO:0007669"/>
    <property type="project" value="InterPro"/>
</dbReference>
<evidence type="ECO:0000259" key="7">
    <source>
        <dbReference type="Pfam" id="PF06305"/>
    </source>
</evidence>
<dbReference type="Proteomes" id="UP000231196">
    <property type="component" value="Unassembled WGS sequence"/>
</dbReference>